<accession>A0ABZ0UNA0</accession>
<proteinExistence type="predicted"/>
<dbReference type="EMBL" id="CP110343">
    <property type="protein sequence ID" value="WPX97598.1"/>
    <property type="molecule type" value="Genomic_DNA"/>
</dbReference>
<dbReference type="Pfam" id="PF04586">
    <property type="entry name" value="Peptidase_S78"/>
    <property type="match status" value="1"/>
</dbReference>
<evidence type="ECO:0000259" key="4">
    <source>
        <dbReference type="Pfam" id="PF04586"/>
    </source>
</evidence>
<keyword evidence="1" id="KW-1188">Viral release from host cell</keyword>
<dbReference type="GO" id="GO:0006508">
    <property type="term" value="P:proteolysis"/>
    <property type="evidence" value="ECO:0007669"/>
    <property type="project" value="UniProtKB-KW"/>
</dbReference>
<keyword evidence="6" id="KW-1185">Reference proteome</keyword>
<evidence type="ECO:0000256" key="3">
    <source>
        <dbReference type="ARBA" id="ARBA00022801"/>
    </source>
</evidence>
<sequence length="135" mass="15175">MSDQFHISGYATVFEHYDLNNDVIKPHAFENPIPSTLPLLWEHASNQPVGYTTSIEQDEYGLYISALIILTTKTAREVKNLICDSNIRGLSIGFIPISTKSDPRTPCRIIHKAKLLEISIVTIPSNYLAHITYFG</sequence>
<gene>
    <name evidence="5" type="ORF">Fokcrypt_00103</name>
</gene>
<keyword evidence="2 5" id="KW-0645">Protease</keyword>
<name>A0ABZ0UNA0_9RICK</name>
<dbReference type="NCBIfam" id="TIGR01543">
    <property type="entry name" value="proheadase_HK97"/>
    <property type="match status" value="1"/>
</dbReference>
<evidence type="ECO:0000256" key="1">
    <source>
        <dbReference type="ARBA" id="ARBA00022612"/>
    </source>
</evidence>
<dbReference type="InterPro" id="IPR054613">
    <property type="entry name" value="Peptidase_S78_dom"/>
</dbReference>
<dbReference type="Proteomes" id="UP001325140">
    <property type="component" value="Chromosome"/>
</dbReference>
<organism evidence="5 6">
    <name type="scientific">Candidatus Fokinia crypta</name>
    <dbReference type="NCBI Taxonomy" id="1920990"/>
    <lineage>
        <taxon>Bacteria</taxon>
        <taxon>Pseudomonadati</taxon>
        <taxon>Pseudomonadota</taxon>
        <taxon>Alphaproteobacteria</taxon>
        <taxon>Rickettsiales</taxon>
        <taxon>Candidatus Midichloriaceae</taxon>
        <taxon>Candidatus Fokinia</taxon>
    </lineage>
</organism>
<dbReference type="RefSeq" id="WP_323722255.1">
    <property type="nucleotide sequence ID" value="NZ_CP110343.1"/>
</dbReference>
<evidence type="ECO:0000256" key="2">
    <source>
        <dbReference type="ARBA" id="ARBA00022670"/>
    </source>
</evidence>
<protein>
    <submittedName>
        <fullName evidence="5">HK97 family phage prohead protease</fullName>
    </submittedName>
</protein>
<keyword evidence="3" id="KW-0378">Hydrolase</keyword>
<dbReference type="InterPro" id="IPR006433">
    <property type="entry name" value="Prohead_protease"/>
</dbReference>
<feature type="domain" description="Prohead serine protease" evidence="4">
    <location>
        <begin position="3"/>
        <end position="131"/>
    </location>
</feature>
<dbReference type="GO" id="GO:0008233">
    <property type="term" value="F:peptidase activity"/>
    <property type="evidence" value="ECO:0007669"/>
    <property type="project" value="UniProtKB-KW"/>
</dbReference>
<dbReference type="SUPFAM" id="SSF50789">
    <property type="entry name" value="Herpes virus serine proteinase, assemblin"/>
    <property type="match status" value="1"/>
</dbReference>
<evidence type="ECO:0000313" key="5">
    <source>
        <dbReference type="EMBL" id="WPX97598.1"/>
    </source>
</evidence>
<evidence type="ECO:0000313" key="6">
    <source>
        <dbReference type="Proteomes" id="UP001325140"/>
    </source>
</evidence>
<reference evidence="5" key="1">
    <citation type="submission" date="2022-10" db="EMBL/GenBank/DDBJ databases">
        <title>Host association and intracellularity evolved multiple times independently in the Rickettsiales.</title>
        <authorList>
            <person name="Castelli M."/>
            <person name="Nardi T."/>
            <person name="Gammuto L."/>
            <person name="Bellinzona G."/>
            <person name="Sabaneyeva E."/>
            <person name="Potekhin A."/>
            <person name="Serra V."/>
            <person name="Petroni G."/>
            <person name="Sassera D."/>
        </authorList>
    </citation>
    <scope>NUCLEOTIDE SEQUENCE [LARGE SCALE GENOMIC DNA]</scope>
    <source>
        <strain evidence="5">US_Bl 11III1</strain>
    </source>
</reference>